<evidence type="ECO:0000256" key="5">
    <source>
        <dbReference type="SAM" id="MobiDB-lite"/>
    </source>
</evidence>
<feature type="domain" description="HTH tetR-type" evidence="6">
    <location>
        <begin position="75"/>
        <end position="135"/>
    </location>
</feature>
<accession>A0A161JKZ3</accession>
<evidence type="ECO:0000313" key="8">
    <source>
        <dbReference type="Proteomes" id="UP000218288"/>
    </source>
</evidence>
<dbReference type="Pfam" id="PF00440">
    <property type="entry name" value="TetR_N"/>
    <property type="match status" value="1"/>
</dbReference>
<reference evidence="7 8" key="1">
    <citation type="journal article" date="2016" name="Genome Announc.">
        <title>Complete Genome Sequence of Methylobacterium populi P-1M, Isolated from Pink-Pigmented Household Biofilm.</title>
        <authorList>
            <person name="Morohoshi T."/>
            <person name="Ikeda T."/>
        </authorList>
    </citation>
    <scope>NUCLEOTIDE SEQUENCE [LARGE SCALE GENOMIC DNA]</scope>
    <source>
        <strain evidence="7 8">P-1M</strain>
    </source>
</reference>
<gene>
    <name evidence="7" type="ORF">MPPM_0103</name>
</gene>
<dbReference type="InterPro" id="IPR036271">
    <property type="entry name" value="Tet_transcr_reg_TetR-rel_C_sf"/>
</dbReference>
<feature type="region of interest" description="Disordered" evidence="5">
    <location>
        <begin position="1"/>
        <end position="30"/>
    </location>
</feature>
<dbReference type="PANTHER" id="PTHR30055">
    <property type="entry name" value="HTH-TYPE TRANSCRIPTIONAL REGULATOR RUTR"/>
    <property type="match status" value="1"/>
</dbReference>
<dbReference type="InterPro" id="IPR001647">
    <property type="entry name" value="HTH_TetR"/>
</dbReference>
<evidence type="ECO:0000256" key="3">
    <source>
        <dbReference type="ARBA" id="ARBA00023163"/>
    </source>
</evidence>
<proteinExistence type="predicted"/>
<organism evidence="7 8">
    <name type="scientific">Methylorubrum populi</name>
    <dbReference type="NCBI Taxonomy" id="223967"/>
    <lineage>
        <taxon>Bacteria</taxon>
        <taxon>Pseudomonadati</taxon>
        <taxon>Pseudomonadota</taxon>
        <taxon>Alphaproteobacteria</taxon>
        <taxon>Hyphomicrobiales</taxon>
        <taxon>Methylobacteriaceae</taxon>
        <taxon>Methylorubrum</taxon>
    </lineage>
</organism>
<dbReference type="GO" id="GO:0003700">
    <property type="term" value="F:DNA-binding transcription factor activity"/>
    <property type="evidence" value="ECO:0007669"/>
    <property type="project" value="TreeGrafter"/>
</dbReference>
<keyword evidence="2 4" id="KW-0238">DNA-binding</keyword>
<dbReference type="Proteomes" id="UP000218288">
    <property type="component" value="Chromosome"/>
</dbReference>
<protein>
    <submittedName>
        <fullName evidence="7">TetR family transcriptional regulator</fullName>
    </submittedName>
</protein>
<evidence type="ECO:0000313" key="7">
    <source>
        <dbReference type="EMBL" id="BAU88708.1"/>
    </source>
</evidence>
<name>A0A161JKZ3_9HYPH</name>
<evidence type="ECO:0000259" key="6">
    <source>
        <dbReference type="PROSITE" id="PS50977"/>
    </source>
</evidence>
<dbReference type="SUPFAM" id="SSF48498">
    <property type="entry name" value="Tetracyclin repressor-like, C-terminal domain"/>
    <property type="match status" value="1"/>
</dbReference>
<sequence>MTAAPLDQPLAGDGVGGEAGHGHPPSVGRRVCLQRRRPTLYVRKDTYSAGGMVSRPRGPAEAGTRPRGRRTKDMPDGRQALLRAATLAFSNDGFDGADIRSISIAAGVSPNLVRIHFGSKAELWEACLDLIVTATTPVIDEVGKLSRQSDRPFYERLSNLITTVANFYAVHPEVRDFVFHHGSDAPERAVMVTERLLRPAYEACRSLFAAGIEAGIVRSSHPALFFSLLNGAVGQPPAFPAMLNRLAPDIDVEEARRRMAETVVASLLHRAA</sequence>
<keyword evidence="1" id="KW-0805">Transcription regulation</keyword>
<dbReference type="AlphaFoldDB" id="A0A161JKZ3"/>
<dbReference type="PROSITE" id="PS50977">
    <property type="entry name" value="HTH_TETR_2"/>
    <property type="match status" value="1"/>
</dbReference>
<dbReference type="Gene3D" id="1.10.357.10">
    <property type="entry name" value="Tetracycline Repressor, domain 2"/>
    <property type="match status" value="1"/>
</dbReference>
<dbReference type="InterPro" id="IPR050109">
    <property type="entry name" value="HTH-type_TetR-like_transc_reg"/>
</dbReference>
<dbReference type="RefSeq" id="WP_244573432.1">
    <property type="nucleotide sequence ID" value="NZ_AP014809.1"/>
</dbReference>
<dbReference type="GO" id="GO:0000976">
    <property type="term" value="F:transcription cis-regulatory region binding"/>
    <property type="evidence" value="ECO:0007669"/>
    <property type="project" value="TreeGrafter"/>
</dbReference>
<evidence type="ECO:0000256" key="1">
    <source>
        <dbReference type="ARBA" id="ARBA00023015"/>
    </source>
</evidence>
<feature type="DNA-binding region" description="H-T-H motif" evidence="4">
    <location>
        <begin position="98"/>
        <end position="117"/>
    </location>
</feature>
<keyword evidence="3" id="KW-0804">Transcription</keyword>
<dbReference type="SUPFAM" id="SSF46689">
    <property type="entry name" value="Homeodomain-like"/>
    <property type="match status" value="1"/>
</dbReference>
<dbReference type="InterPro" id="IPR009057">
    <property type="entry name" value="Homeodomain-like_sf"/>
</dbReference>
<dbReference type="PANTHER" id="PTHR30055:SF234">
    <property type="entry name" value="HTH-TYPE TRANSCRIPTIONAL REGULATOR BETI"/>
    <property type="match status" value="1"/>
</dbReference>
<evidence type="ECO:0000256" key="4">
    <source>
        <dbReference type="PROSITE-ProRule" id="PRU00335"/>
    </source>
</evidence>
<feature type="region of interest" description="Disordered" evidence="5">
    <location>
        <begin position="48"/>
        <end position="75"/>
    </location>
</feature>
<dbReference type="EMBL" id="AP014809">
    <property type="protein sequence ID" value="BAU88708.1"/>
    <property type="molecule type" value="Genomic_DNA"/>
</dbReference>
<evidence type="ECO:0000256" key="2">
    <source>
        <dbReference type="ARBA" id="ARBA00023125"/>
    </source>
</evidence>